<evidence type="ECO:0008006" key="4">
    <source>
        <dbReference type="Google" id="ProtNLM"/>
    </source>
</evidence>
<dbReference type="Proteomes" id="UP000612585">
    <property type="component" value="Unassembled WGS sequence"/>
</dbReference>
<keyword evidence="1" id="KW-0732">Signal</keyword>
<reference evidence="2" key="1">
    <citation type="submission" date="2021-01" db="EMBL/GenBank/DDBJ databases">
        <title>Whole genome shotgun sequence of Virgisporangium aurantiacum NBRC 16421.</title>
        <authorList>
            <person name="Komaki H."/>
            <person name="Tamura T."/>
        </authorList>
    </citation>
    <scope>NUCLEOTIDE SEQUENCE</scope>
    <source>
        <strain evidence="2">NBRC 16421</strain>
    </source>
</reference>
<protein>
    <recommendedName>
        <fullName evidence="4">Secreted protein</fullName>
    </recommendedName>
</protein>
<feature type="signal peptide" evidence="1">
    <location>
        <begin position="1"/>
        <end position="31"/>
    </location>
</feature>
<organism evidence="2 3">
    <name type="scientific">Virgisporangium aurantiacum</name>
    <dbReference type="NCBI Taxonomy" id="175570"/>
    <lineage>
        <taxon>Bacteria</taxon>
        <taxon>Bacillati</taxon>
        <taxon>Actinomycetota</taxon>
        <taxon>Actinomycetes</taxon>
        <taxon>Micromonosporales</taxon>
        <taxon>Micromonosporaceae</taxon>
        <taxon>Virgisporangium</taxon>
    </lineage>
</organism>
<gene>
    <name evidence="2" type="ORF">Vau01_088130</name>
</gene>
<dbReference type="PROSITE" id="PS51318">
    <property type="entry name" value="TAT"/>
    <property type="match status" value="1"/>
</dbReference>
<feature type="chain" id="PRO_5035319148" description="Secreted protein" evidence="1">
    <location>
        <begin position="32"/>
        <end position="192"/>
    </location>
</feature>
<evidence type="ECO:0000256" key="1">
    <source>
        <dbReference type="SAM" id="SignalP"/>
    </source>
</evidence>
<evidence type="ECO:0000313" key="3">
    <source>
        <dbReference type="Proteomes" id="UP000612585"/>
    </source>
</evidence>
<keyword evidence="3" id="KW-1185">Reference proteome</keyword>
<name>A0A8J3ZE88_9ACTN</name>
<comment type="caution">
    <text evidence="2">The sequence shown here is derived from an EMBL/GenBank/DDBJ whole genome shotgun (WGS) entry which is preliminary data.</text>
</comment>
<dbReference type="InterPro" id="IPR006311">
    <property type="entry name" value="TAT_signal"/>
</dbReference>
<dbReference type="AlphaFoldDB" id="A0A8J3ZE88"/>
<proteinExistence type="predicted"/>
<dbReference type="EMBL" id="BOPG01000064">
    <property type="protein sequence ID" value="GIJ61297.1"/>
    <property type="molecule type" value="Genomic_DNA"/>
</dbReference>
<accession>A0A8J3ZE88</accession>
<sequence>MHGVRRSFLSMALVVAAMATLVLVGPGSASAETTGEAPSAASAEAQGKLIRVDMALNCVNMTDQARAYAVEHQLCTADGQIGTASAIDGWCGTSYIWLYNLNGGRMNVSYGYVSIQGAVAVHSLRVSWYNWATGGSSGWSDIAGRFSSQYDAVSRQFTGAGWVTAGLSGFVTLVWGGSCDILNPTDGVQVKP</sequence>
<evidence type="ECO:0000313" key="2">
    <source>
        <dbReference type="EMBL" id="GIJ61297.1"/>
    </source>
</evidence>